<dbReference type="EMBL" id="CM003531">
    <property type="protein sequence ID" value="RCV21735.1"/>
    <property type="molecule type" value="Genomic_DNA"/>
</dbReference>
<accession>A0A368QUV7</accession>
<sequence length="49" mass="5758">MRSQANFRNEYTNRDCDKLTMMPTFTSNVATRQTTLVTERTENKDLLTN</sequence>
<evidence type="ECO:0000313" key="1">
    <source>
        <dbReference type="EMBL" id="RCV21735.1"/>
    </source>
</evidence>
<reference evidence="1" key="2">
    <citation type="submission" date="2015-07" db="EMBL/GenBank/DDBJ databases">
        <authorList>
            <person name="Noorani M."/>
        </authorList>
    </citation>
    <scope>NUCLEOTIDE SEQUENCE</scope>
    <source>
        <strain evidence="1">Yugu1</strain>
    </source>
</reference>
<organism evidence="1">
    <name type="scientific">Setaria italica</name>
    <name type="common">Foxtail millet</name>
    <name type="synonym">Panicum italicum</name>
    <dbReference type="NCBI Taxonomy" id="4555"/>
    <lineage>
        <taxon>Eukaryota</taxon>
        <taxon>Viridiplantae</taxon>
        <taxon>Streptophyta</taxon>
        <taxon>Embryophyta</taxon>
        <taxon>Tracheophyta</taxon>
        <taxon>Spermatophyta</taxon>
        <taxon>Magnoliopsida</taxon>
        <taxon>Liliopsida</taxon>
        <taxon>Poales</taxon>
        <taxon>Poaceae</taxon>
        <taxon>PACMAD clade</taxon>
        <taxon>Panicoideae</taxon>
        <taxon>Panicodae</taxon>
        <taxon>Paniceae</taxon>
        <taxon>Cenchrinae</taxon>
        <taxon>Setaria</taxon>
    </lineage>
</organism>
<protein>
    <submittedName>
        <fullName evidence="1">Uncharacterized protein</fullName>
    </submittedName>
</protein>
<reference evidence="1" key="1">
    <citation type="journal article" date="2012" name="Nat. Biotechnol.">
        <title>Reference genome sequence of the model plant Setaria.</title>
        <authorList>
            <person name="Bennetzen J.L."/>
            <person name="Schmutz J."/>
            <person name="Wang H."/>
            <person name="Percifield R."/>
            <person name="Hawkins J."/>
            <person name="Pontaroli A.C."/>
            <person name="Estep M."/>
            <person name="Feng L."/>
            <person name="Vaughn J.N."/>
            <person name="Grimwood J."/>
            <person name="Jenkins J."/>
            <person name="Barry K."/>
            <person name="Lindquist E."/>
            <person name="Hellsten U."/>
            <person name="Deshpande S."/>
            <person name="Wang X."/>
            <person name="Wu X."/>
            <person name="Mitros T."/>
            <person name="Triplett J."/>
            <person name="Yang X."/>
            <person name="Ye C.Y."/>
            <person name="Mauro-Herrera M."/>
            <person name="Wang L."/>
            <person name="Li P."/>
            <person name="Sharma M."/>
            <person name="Sharma R."/>
            <person name="Ronald P.C."/>
            <person name="Panaud O."/>
            <person name="Kellogg E.A."/>
            <person name="Brutnell T.P."/>
            <person name="Doust A.N."/>
            <person name="Tuskan G.A."/>
            <person name="Rokhsar D."/>
            <person name="Devos K.M."/>
        </authorList>
    </citation>
    <scope>NUCLEOTIDE SEQUENCE [LARGE SCALE GENOMIC DNA]</scope>
    <source>
        <strain evidence="1">Yugu1</strain>
    </source>
</reference>
<name>A0A368QUV7_SETIT</name>
<proteinExistence type="predicted"/>
<dbReference type="AlphaFoldDB" id="A0A368QUV7"/>
<gene>
    <name evidence="1" type="ORF">SETIT_4G161700v2</name>
</gene>